<evidence type="ECO:0000313" key="2">
    <source>
        <dbReference type="EMBL" id="GAV79616.1"/>
    </source>
</evidence>
<dbReference type="AlphaFoldDB" id="A0A1Q3CH99"/>
<name>A0A1Q3CH99_CEPFO</name>
<accession>A0A1Q3CH99</accession>
<dbReference type="GO" id="GO:0016579">
    <property type="term" value="P:protein deubiquitination"/>
    <property type="evidence" value="ECO:0007669"/>
    <property type="project" value="InterPro"/>
</dbReference>
<keyword evidence="3" id="KW-1185">Reference proteome</keyword>
<dbReference type="Proteomes" id="UP000187406">
    <property type="component" value="Unassembled WGS sequence"/>
</dbReference>
<dbReference type="EMBL" id="BDDD01002008">
    <property type="protein sequence ID" value="GAV79616.1"/>
    <property type="molecule type" value="Genomic_DNA"/>
</dbReference>
<dbReference type="PROSITE" id="PS50235">
    <property type="entry name" value="USP_3"/>
    <property type="match status" value="1"/>
</dbReference>
<dbReference type="PANTHER" id="PTHR24006:SF747">
    <property type="entry name" value="UBIQUITIN CARBOXYL-TERMINAL HYDROLASE 20"/>
    <property type="match status" value="1"/>
</dbReference>
<dbReference type="STRING" id="3775.A0A1Q3CH99"/>
<dbReference type="InterPro" id="IPR001394">
    <property type="entry name" value="Peptidase_C19_UCH"/>
</dbReference>
<comment type="caution">
    <text evidence="2">The sequence shown here is derived from an EMBL/GenBank/DDBJ whole genome shotgun (WGS) entry which is preliminary data.</text>
</comment>
<dbReference type="GO" id="GO:0005829">
    <property type="term" value="C:cytosol"/>
    <property type="evidence" value="ECO:0007669"/>
    <property type="project" value="TreeGrafter"/>
</dbReference>
<dbReference type="GO" id="GO:0004843">
    <property type="term" value="F:cysteine-type deubiquitinase activity"/>
    <property type="evidence" value="ECO:0007669"/>
    <property type="project" value="InterPro"/>
</dbReference>
<dbReference type="SUPFAM" id="SSF54001">
    <property type="entry name" value="Cysteine proteinases"/>
    <property type="match status" value="1"/>
</dbReference>
<proteinExistence type="predicted"/>
<reference evidence="3" key="1">
    <citation type="submission" date="2016-04" db="EMBL/GenBank/DDBJ databases">
        <title>Cephalotus genome sequencing.</title>
        <authorList>
            <person name="Fukushima K."/>
            <person name="Hasebe M."/>
            <person name="Fang X."/>
        </authorList>
    </citation>
    <scope>NUCLEOTIDE SEQUENCE [LARGE SCALE GENOMIC DNA]</scope>
    <source>
        <strain evidence="3">cv. St1</strain>
    </source>
</reference>
<dbReference type="PANTHER" id="PTHR24006">
    <property type="entry name" value="UBIQUITIN CARBOXYL-TERMINAL HYDROLASE"/>
    <property type="match status" value="1"/>
</dbReference>
<dbReference type="InParanoid" id="A0A1Q3CH99"/>
<dbReference type="Pfam" id="PF00443">
    <property type="entry name" value="UCH"/>
    <property type="match status" value="1"/>
</dbReference>
<evidence type="ECO:0000259" key="1">
    <source>
        <dbReference type="PROSITE" id="PS50235"/>
    </source>
</evidence>
<dbReference type="GO" id="GO:0005634">
    <property type="term" value="C:nucleus"/>
    <property type="evidence" value="ECO:0007669"/>
    <property type="project" value="TreeGrafter"/>
</dbReference>
<feature type="domain" description="USP" evidence="1">
    <location>
        <begin position="1"/>
        <end position="133"/>
    </location>
</feature>
<gene>
    <name evidence="2" type="ORF">CFOL_v3_23081</name>
</gene>
<dbReference type="InterPro" id="IPR038765">
    <property type="entry name" value="Papain-like_cys_pep_sf"/>
</dbReference>
<evidence type="ECO:0000313" key="3">
    <source>
        <dbReference type="Proteomes" id="UP000187406"/>
    </source>
</evidence>
<protein>
    <submittedName>
        <fullName evidence="2">UCH domain-containing protein</fullName>
    </submittedName>
</protein>
<dbReference type="InterPro" id="IPR028889">
    <property type="entry name" value="USP"/>
</dbReference>
<dbReference type="InterPro" id="IPR050164">
    <property type="entry name" value="Peptidase_C19"/>
</dbReference>
<organism evidence="2 3">
    <name type="scientific">Cephalotus follicularis</name>
    <name type="common">Albany pitcher plant</name>
    <dbReference type="NCBI Taxonomy" id="3775"/>
    <lineage>
        <taxon>Eukaryota</taxon>
        <taxon>Viridiplantae</taxon>
        <taxon>Streptophyta</taxon>
        <taxon>Embryophyta</taxon>
        <taxon>Tracheophyta</taxon>
        <taxon>Spermatophyta</taxon>
        <taxon>Magnoliopsida</taxon>
        <taxon>eudicotyledons</taxon>
        <taxon>Gunneridae</taxon>
        <taxon>Pentapetalae</taxon>
        <taxon>rosids</taxon>
        <taxon>fabids</taxon>
        <taxon>Oxalidales</taxon>
        <taxon>Cephalotaceae</taxon>
        <taxon>Cephalotus</taxon>
    </lineage>
</organism>
<dbReference type="Gene3D" id="3.90.70.10">
    <property type="entry name" value="Cysteine proteinases"/>
    <property type="match status" value="1"/>
</dbReference>
<sequence length="136" mass="15432">MSFTDALSFHTSVEEISDVSCSGCGSKVTIRKKVLLFLIVHLKRFLSPEDKIKGHVDFPLSLNVAPYSSSTEDMDYDLYRFIVHAGEFASLGHYYTFIFGSSLWYRLNNEEINLVVKQEVLKQEAYICSSKGMLST</sequence>
<dbReference type="OrthoDB" id="2020758at2759"/>